<dbReference type="RefSeq" id="WP_102846868.1">
    <property type="nucleotide sequence ID" value="NZ_JAMOIG010000002.1"/>
</dbReference>
<comment type="similarity">
    <text evidence="2 7">Belongs to the aspartate/ornithine carbamoyltransferase superfamily. OTCase family.</text>
</comment>
<dbReference type="InterPro" id="IPR006131">
    <property type="entry name" value="Asp_carbamoyltransf_Asp/Orn-bd"/>
</dbReference>
<comment type="caution">
    <text evidence="10">The sequence shown here is derived from an EMBL/GenBank/DDBJ whole genome shotgun (WGS) entry which is preliminary data.</text>
</comment>
<gene>
    <name evidence="10" type="ORF">CXL00_12575</name>
</gene>
<feature type="binding site" evidence="7">
    <location>
        <position position="84"/>
    </location>
    <ligand>
        <name>carbamoyl phosphate</name>
        <dbReference type="ChEBI" id="CHEBI:58228"/>
    </ligand>
</feature>
<dbReference type="AlphaFoldDB" id="A0A2N8SSS5"/>
<feature type="binding site" evidence="7">
    <location>
        <position position="232"/>
    </location>
    <ligand>
        <name>L-ornithine</name>
        <dbReference type="ChEBI" id="CHEBI:46911"/>
    </ligand>
</feature>
<dbReference type="PROSITE" id="PS00097">
    <property type="entry name" value="CARBAMOYLTRANSFERASE"/>
    <property type="match status" value="1"/>
</dbReference>
<proteinExistence type="inferred from homology"/>
<feature type="binding site" evidence="7">
    <location>
        <position position="108"/>
    </location>
    <ligand>
        <name>carbamoyl phosphate</name>
        <dbReference type="ChEBI" id="CHEBI:58228"/>
    </ligand>
</feature>
<evidence type="ECO:0000256" key="3">
    <source>
        <dbReference type="ARBA" id="ARBA00013007"/>
    </source>
</evidence>
<evidence type="ECO:0000256" key="5">
    <source>
        <dbReference type="ARBA" id="ARBA00022679"/>
    </source>
</evidence>
<dbReference type="PANTHER" id="PTHR45753:SF2">
    <property type="entry name" value="ORNITHINE CARBAMOYLTRANSFERASE"/>
    <property type="match status" value="1"/>
</dbReference>
<protein>
    <recommendedName>
        <fullName evidence="3 7">Ornithine carbamoyltransferase</fullName>
        <shortName evidence="7">OTCase</shortName>
        <ecNumber evidence="3 7">2.1.3.3</ecNumber>
    </recommendedName>
</protein>
<dbReference type="Gene3D" id="3.40.50.1370">
    <property type="entry name" value="Aspartate/ornithine carbamoyltransferase"/>
    <property type="match status" value="2"/>
</dbReference>
<dbReference type="FunFam" id="3.40.50.1370:FF:000003">
    <property type="entry name" value="Ornithine carbamoyltransferase"/>
    <property type="match status" value="1"/>
</dbReference>
<dbReference type="InterPro" id="IPR006130">
    <property type="entry name" value="Asp/Orn_carbamoylTrfase"/>
</dbReference>
<dbReference type="GO" id="GO:0005737">
    <property type="term" value="C:cytoplasm"/>
    <property type="evidence" value="ECO:0007669"/>
    <property type="project" value="UniProtKB-SubCell"/>
</dbReference>
<evidence type="ECO:0000256" key="4">
    <source>
        <dbReference type="ARBA" id="ARBA00022490"/>
    </source>
</evidence>
<feature type="binding site" evidence="7">
    <location>
        <begin position="236"/>
        <end position="237"/>
    </location>
    <ligand>
        <name>L-ornithine</name>
        <dbReference type="ChEBI" id="CHEBI:46911"/>
    </ligand>
</feature>
<dbReference type="PANTHER" id="PTHR45753">
    <property type="entry name" value="ORNITHINE CARBAMOYLTRANSFERASE, MITOCHONDRIAL"/>
    <property type="match status" value="1"/>
</dbReference>
<evidence type="ECO:0000259" key="9">
    <source>
        <dbReference type="Pfam" id="PF02729"/>
    </source>
</evidence>
<dbReference type="EMBL" id="POUW01000004">
    <property type="protein sequence ID" value="PNG05542.1"/>
    <property type="molecule type" value="Genomic_DNA"/>
</dbReference>
<feature type="binding site" evidence="7">
    <location>
        <begin position="57"/>
        <end position="60"/>
    </location>
    <ligand>
        <name>carbamoyl phosphate</name>
        <dbReference type="ChEBI" id="CHEBI:58228"/>
    </ligand>
</feature>
<evidence type="ECO:0000259" key="8">
    <source>
        <dbReference type="Pfam" id="PF00185"/>
    </source>
</evidence>
<evidence type="ECO:0000313" key="10">
    <source>
        <dbReference type="EMBL" id="PNG05542.1"/>
    </source>
</evidence>
<accession>A0A2N8SSS5</accession>
<comment type="catalytic activity">
    <reaction evidence="6 7">
        <text>carbamoyl phosphate + L-ornithine = L-citrulline + phosphate + H(+)</text>
        <dbReference type="Rhea" id="RHEA:19513"/>
        <dbReference type="ChEBI" id="CHEBI:15378"/>
        <dbReference type="ChEBI" id="CHEBI:43474"/>
        <dbReference type="ChEBI" id="CHEBI:46911"/>
        <dbReference type="ChEBI" id="CHEBI:57743"/>
        <dbReference type="ChEBI" id="CHEBI:58228"/>
        <dbReference type="EC" id="2.1.3.3"/>
    </reaction>
</comment>
<comment type="subcellular location">
    <subcellularLocation>
        <location evidence="1 7">Cytoplasm</location>
    </subcellularLocation>
</comment>
<dbReference type="HAMAP" id="MF_01109">
    <property type="entry name" value="OTCase"/>
    <property type="match status" value="1"/>
</dbReference>
<dbReference type="InterPro" id="IPR002292">
    <property type="entry name" value="Orn/put_carbamltrans"/>
</dbReference>
<organism evidence="10 11">
    <name type="scientific">Stutzerimonas stutzeri</name>
    <name type="common">Pseudomonas stutzeri</name>
    <dbReference type="NCBI Taxonomy" id="316"/>
    <lineage>
        <taxon>Bacteria</taxon>
        <taxon>Pseudomonadati</taxon>
        <taxon>Pseudomonadota</taxon>
        <taxon>Gammaproteobacteria</taxon>
        <taxon>Pseudomonadales</taxon>
        <taxon>Pseudomonadaceae</taxon>
        <taxon>Stutzerimonas</taxon>
    </lineage>
</organism>
<feature type="binding site" evidence="7">
    <location>
        <begin position="274"/>
        <end position="275"/>
    </location>
    <ligand>
        <name>carbamoyl phosphate</name>
        <dbReference type="ChEBI" id="CHEBI:58228"/>
    </ligand>
</feature>
<evidence type="ECO:0000313" key="11">
    <source>
        <dbReference type="Proteomes" id="UP000235897"/>
    </source>
</evidence>
<feature type="domain" description="Aspartate/ornithine carbamoyltransferase Asp/Orn-binding" evidence="8">
    <location>
        <begin position="156"/>
        <end position="331"/>
    </location>
</feature>
<dbReference type="OrthoDB" id="9802587at2"/>
<dbReference type="PRINTS" id="PR00100">
    <property type="entry name" value="AOTCASE"/>
</dbReference>
<dbReference type="SUPFAM" id="SSF53671">
    <property type="entry name" value="Aspartate/ornithine carbamoyltransferase"/>
    <property type="match status" value="1"/>
</dbReference>
<reference evidence="10 11" key="1">
    <citation type="submission" date="2018-01" db="EMBL/GenBank/DDBJ databases">
        <title>Denitrification phenotypes of diverse strains of Pseudomonas stutzeri.</title>
        <authorList>
            <person name="Milligan D.A."/>
            <person name="Bergaust L."/>
            <person name="Bakken L.R."/>
            <person name="Frostegard A."/>
        </authorList>
    </citation>
    <scope>NUCLEOTIDE SEQUENCE [LARGE SCALE GENOMIC DNA]</scope>
    <source>
        <strain evidence="10 11">28a3</strain>
    </source>
</reference>
<dbReference type="GO" id="GO:0016597">
    <property type="term" value="F:amino acid binding"/>
    <property type="evidence" value="ECO:0007669"/>
    <property type="project" value="InterPro"/>
</dbReference>
<dbReference type="GO" id="GO:0004585">
    <property type="term" value="F:ornithine carbamoyltransferase activity"/>
    <property type="evidence" value="ECO:0007669"/>
    <property type="project" value="UniProtKB-UniRule"/>
</dbReference>
<feature type="binding site" evidence="7">
    <location>
        <position position="321"/>
    </location>
    <ligand>
        <name>carbamoyl phosphate</name>
        <dbReference type="ChEBI" id="CHEBI:58228"/>
    </ligand>
</feature>
<dbReference type="InterPro" id="IPR006132">
    <property type="entry name" value="Asp/Orn_carbamoyltranf_P-bd"/>
</dbReference>
<dbReference type="GO" id="GO:0042450">
    <property type="term" value="P:L-arginine biosynthetic process via ornithine"/>
    <property type="evidence" value="ECO:0007669"/>
    <property type="project" value="UniProtKB-UniRule"/>
</dbReference>
<dbReference type="NCBIfam" id="TIGR00658">
    <property type="entry name" value="orni_carb_tr"/>
    <property type="match status" value="1"/>
</dbReference>
<keyword evidence="4 7" id="KW-0963">Cytoplasm</keyword>
<dbReference type="GO" id="GO:0019240">
    <property type="term" value="P:citrulline biosynthetic process"/>
    <property type="evidence" value="ECO:0007669"/>
    <property type="project" value="TreeGrafter"/>
</dbReference>
<evidence type="ECO:0000256" key="1">
    <source>
        <dbReference type="ARBA" id="ARBA00004496"/>
    </source>
</evidence>
<feature type="binding site" evidence="7">
    <location>
        <begin position="135"/>
        <end position="138"/>
    </location>
    <ligand>
        <name>carbamoyl phosphate</name>
        <dbReference type="ChEBI" id="CHEBI:58228"/>
    </ligand>
</feature>
<dbReference type="PRINTS" id="PR00102">
    <property type="entry name" value="OTCASE"/>
</dbReference>
<dbReference type="NCBIfam" id="NF002470">
    <property type="entry name" value="PRK01713.1"/>
    <property type="match status" value="1"/>
</dbReference>
<feature type="binding site" evidence="7">
    <location>
        <position position="168"/>
    </location>
    <ligand>
        <name>L-ornithine</name>
        <dbReference type="ChEBI" id="CHEBI:46911"/>
    </ligand>
</feature>
<dbReference type="InterPro" id="IPR036901">
    <property type="entry name" value="Asp/Orn_carbamoylTrfase_sf"/>
</dbReference>
<evidence type="ECO:0000256" key="7">
    <source>
        <dbReference type="HAMAP-Rule" id="MF_01109"/>
    </source>
</evidence>
<evidence type="ECO:0000256" key="6">
    <source>
        <dbReference type="ARBA" id="ARBA00048772"/>
    </source>
</evidence>
<dbReference type="EC" id="2.1.3.3" evidence="3 7"/>
<evidence type="ECO:0000256" key="2">
    <source>
        <dbReference type="ARBA" id="ARBA00007805"/>
    </source>
</evidence>
<name>A0A2N8SSS5_STUST</name>
<dbReference type="Proteomes" id="UP000235897">
    <property type="component" value="Unassembled WGS sequence"/>
</dbReference>
<dbReference type="Pfam" id="PF00185">
    <property type="entry name" value="OTCace"/>
    <property type="match status" value="1"/>
</dbReference>
<feature type="domain" description="Aspartate/ornithine carbamoyltransferase carbamoyl-P binding" evidence="9">
    <location>
        <begin position="8"/>
        <end position="148"/>
    </location>
</feature>
<sequence length="336" mass="37829">MAFNIHNRSLLSLMHHSERELRYLLDLSRDLKRAKYTGTERQHLKGKNIALIFEKTSTRTRCAFEVAAYDQGANVTYIDPNSSQIGHKESMKDTARVLGRMYDAIEYRGFKQDVVEELARYAGVPVYNGLTDEYHPTQMIADVLTMREHCDKPLHQISYAYLGDARNNMGKSLLLIGAKLGMDVRIAAPRALWPSEEHVNACRAFAEQSGARLLLTGDPQAAVQDVDFVHTDVWVSMGEPVEAWAERIEQLLPYQVNPALMQATGNPRTKFMHCLPAFHNSETKVGKQIAAQYPHLANGIEVTEEVFESPACIAFEQAENRMHTIKAILVSTLADI</sequence>
<dbReference type="Pfam" id="PF02729">
    <property type="entry name" value="OTCace_N"/>
    <property type="match status" value="1"/>
</dbReference>
<keyword evidence="5 7" id="KW-0808">Transferase</keyword>
<dbReference type="InterPro" id="IPR024904">
    <property type="entry name" value="OTCase_ArgI"/>
</dbReference>